<dbReference type="Proteomes" id="UP000688137">
    <property type="component" value="Unassembled WGS sequence"/>
</dbReference>
<evidence type="ECO:0000256" key="3">
    <source>
        <dbReference type="ARBA" id="ARBA00023157"/>
    </source>
</evidence>
<reference evidence="7" key="1">
    <citation type="submission" date="2021-01" db="EMBL/GenBank/DDBJ databases">
        <authorList>
            <consortium name="Genoscope - CEA"/>
            <person name="William W."/>
        </authorList>
    </citation>
    <scope>NUCLEOTIDE SEQUENCE</scope>
</reference>
<evidence type="ECO:0000313" key="8">
    <source>
        <dbReference type="Proteomes" id="UP000688137"/>
    </source>
</evidence>
<dbReference type="GO" id="GO:0005737">
    <property type="term" value="C:cytoplasm"/>
    <property type="evidence" value="ECO:0007669"/>
    <property type="project" value="TreeGrafter"/>
</dbReference>
<dbReference type="InterPro" id="IPR013766">
    <property type="entry name" value="Thioredoxin_domain"/>
</dbReference>
<sequence length="116" mass="13416">MFRLSKLIKSFGSIQNFTNWEKDVVKATTPILVDFYATWCGPCKRLTPILEQKVKEHPNVTLIKIDIDQHEQLANQNNIEVVPTVMLFLNGKKVNNFTGMLPPDQLNKFFEQIPKQ</sequence>
<protein>
    <recommendedName>
        <fullName evidence="5">Thioredoxin</fullName>
    </recommendedName>
</protein>
<dbReference type="Pfam" id="PF00085">
    <property type="entry name" value="Thioredoxin"/>
    <property type="match status" value="1"/>
</dbReference>
<name>A0A8S1L6A5_PARPR</name>
<evidence type="ECO:0000259" key="6">
    <source>
        <dbReference type="PROSITE" id="PS51352"/>
    </source>
</evidence>
<dbReference type="FunFam" id="3.40.30.10:FF:000001">
    <property type="entry name" value="Thioredoxin"/>
    <property type="match status" value="1"/>
</dbReference>
<evidence type="ECO:0000256" key="2">
    <source>
        <dbReference type="ARBA" id="ARBA00022982"/>
    </source>
</evidence>
<evidence type="ECO:0000256" key="1">
    <source>
        <dbReference type="ARBA" id="ARBA00022448"/>
    </source>
</evidence>
<dbReference type="CDD" id="cd02947">
    <property type="entry name" value="TRX_family"/>
    <property type="match status" value="1"/>
</dbReference>
<dbReference type="InterPro" id="IPR017937">
    <property type="entry name" value="Thioredoxin_CS"/>
</dbReference>
<comment type="similarity">
    <text evidence="5">Belongs to the thioredoxin family.</text>
</comment>
<dbReference type="GO" id="GO:0015035">
    <property type="term" value="F:protein-disulfide reductase activity"/>
    <property type="evidence" value="ECO:0007669"/>
    <property type="project" value="InterPro"/>
</dbReference>
<organism evidence="7 8">
    <name type="scientific">Paramecium primaurelia</name>
    <dbReference type="NCBI Taxonomy" id="5886"/>
    <lineage>
        <taxon>Eukaryota</taxon>
        <taxon>Sar</taxon>
        <taxon>Alveolata</taxon>
        <taxon>Ciliophora</taxon>
        <taxon>Intramacronucleata</taxon>
        <taxon>Oligohymenophorea</taxon>
        <taxon>Peniculida</taxon>
        <taxon>Parameciidae</taxon>
        <taxon>Paramecium</taxon>
    </lineage>
</organism>
<keyword evidence="4" id="KW-0676">Redox-active center</keyword>
<evidence type="ECO:0000256" key="4">
    <source>
        <dbReference type="ARBA" id="ARBA00023284"/>
    </source>
</evidence>
<keyword evidence="2" id="KW-0249">Electron transport</keyword>
<evidence type="ECO:0000256" key="5">
    <source>
        <dbReference type="PIRNR" id="PIRNR000077"/>
    </source>
</evidence>
<dbReference type="AlphaFoldDB" id="A0A8S1L6A5"/>
<dbReference type="PANTHER" id="PTHR45663">
    <property type="entry name" value="GEO12009P1"/>
    <property type="match status" value="1"/>
</dbReference>
<evidence type="ECO:0000313" key="7">
    <source>
        <dbReference type="EMBL" id="CAD8062987.1"/>
    </source>
</evidence>
<comment type="caution">
    <text evidence="7">The sequence shown here is derived from an EMBL/GenBank/DDBJ whole genome shotgun (WGS) entry which is preliminary data.</text>
</comment>
<dbReference type="PROSITE" id="PS00194">
    <property type="entry name" value="THIOREDOXIN_1"/>
    <property type="match status" value="1"/>
</dbReference>
<dbReference type="OMA" id="QRVDMIN"/>
<dbReference type="InterPro" id="IPR005746">
    <property type="entry name" value="Thioredoxin"/>
</dbReference>
<feature type="domain" description="Thioredoxin" evidence="6">
    <location>
        <begin position="2"/>
        <end position="115"/>
    </location>
</feature>
<accession>A0A8S1L6A5</accession>
<dbReference type="PROSITE" id="PS51352">
    <property type="entry name" value="THIOREDOXIN_2"/>
    <property type="match status" value="1"/>
</dbReference>
<keyword evidence="8" id="KW-1185">Reference proteome</keyword>
<keyword evidence="1" id="KW-0813">Transport</keyword>
<dbReference type="NCBIfam" id="TIGR01068">
    <property type="entry name" value="thioredoxin"/>
    <property type="match status" value="1"/>
</dbReference>
<proteinExistence type="inferred from homology"/>
<gene>
    <name evidence="7" type="ORF">PPRIM_AZ9-3.1.T0340092</name>
</gene>
<dbReference type="EMBL" id="CAJJDM010000033">
    <property type="protein sequence ID" value="CAD8062987.1"/>
    <property type="molecule type" value="Genomic_DNA"/>
</dbReference>
<dbReference type="PIRSF" id="PIRSF000077">
    <property type="entry name" value="Thioredoxin"/>
    <property type="match status" value="1"/>
</dbReference>
<keyword evidence="3" id="KW-1015">Disulfide bond</keyword>
<dbReference type="PANTHER" id="PTHR45663:SF11">
    <property type="entry name" value="GEO12009P1"/>
    <property type="match status" value="1"/>
</dbReference>